<accession>A0A699Z031</accession>
<sequence length="93" mass="9936">MKAAVCCSVILSPSKSQHVISVILGQDAGAPVGWPADVSRPAKMRWRDAMCVPLWAAARRQGAANRSGVKLVFVINSSNEGPLGNNAYTQLRM</sequence>
<dbReference type="AlphaFoldDB" id="A0A699Z031"/>
<dbReference type="Proteomes" id="UP000485058">
    <property type="component" value="Unassembled WGS sequence"/>
</dbReference>
<organism evidence="1 2">
    <name type="scientific">Haematococcus lacustris</name>
    <name type="common">Green alga</name>
    <name type="synonym">Haematococcus pluvialis</name>
    <dbReference type="NCBI Taxonomy" id="44745"/>
    <lineage>
        <taxon>Eukaryota</taxon>
        <taxon>Viridiplantae</taxon>
        <taxon>Chlorophyta</taxon>
        <taxon>core chlorophytes</taxon>
        <taxon>Chlorophyceae</taxon>
        <taxon>CS clade</taxon>
        <taxon>Chlamydomonadales</taxon>
        <taxon>Haematococcaceae</taxon>
        <taxon>Haematococcus</taxon>
    </lineage>
</organism>
<name>A0A699Z031_HAELA</name>
<evidence type="ECO:0000313" key="2">
    <source>
        <dbReference type="Proteomes" id="UP000485058"/>
    </source>
</evidence>
<reference evidence="1 2" key="1">
    <citation type="submission" date="2020-02" db="EMBL/GenBank/DDBJ databases">
        <title>Draft genome sequence of Haematococcus lacustris strain NIES-144.</title>
        <authorList>
            <person name="Morimoto D."/>
            <person name="Nakagawa S."/>
            <person name="Yoshida T."/>
            <person name="Sawayama S."/>
        </authorList>
    </citation>
    <scope>NUCLEOTIDE SEQUENCE [LARGE SCALE GENOMIC DNA]</scope>
    <source>
        <strain evidence="1 2">NIES-144</strain>
    </source>
</reference>
<comment type="caution">
    <text evidence="1">The sequence shown here is derived from an EMBL/GenBank/DDBJ whole genome shotgun (WGS) entry which is preliminary data.</text>
</comment>
<dbReference type="EMBL" id="BLLF01000520">
    <property type="protein sequence ID" value="GFH12606.1"/>
    <property type="molecule type" value="Genomic_DNA"/>
</dbReference>
<gene>
    <name evidence="1" type="ORF">HaLaN_08321</name>
</gene>
<protein>
    <submittedName>
        <fullName evidence="1">Uncharacterized protein</fullName>
    </submittedName>
</protein>
<evidence type="ECO:0000313" key="1">
    <source>
        <dbReference type="EMBL" id="GFH12606.1"/>
    </source>
</evidence>
<keyword evidence="2" id="KW-1185">Reference proteome</keyword>
<proteinExistence type="predicted"/>